<feature type="transmembrane region" description="Helical" evidence="6">
    <location>
        <begin position="411"/>
        <end position="433"/>
    </location>
</feature>
<protein>
    <submittedName>
        <fullName evidence="8">GPH family glycoside/pentoside/hexuronide:cation symporter</fullName>
    </submittedName>
</protein>
<evidence type="ECO:0000256" key="2">
    <source>
        <dbReference type="ARBA" id="ARBA00022448"/>
    </source>
</evidence>
<organism evidence="8 9">
    <name type="scientific">Faecalicatena orotica</name>
    <dbReference type="NCBI Taxonomy" id="1544"/>
    <lineage>
        <taxon>Bacteria</taxon>
        <taxon>Bacillati</taxon>
        <taxon>Bacillota</taxon>
        <taxon>Clostridia</taxon>
        <taxon>Lachnospirales</taxon>
        <taxon>Lachnospiraceae</taxon>
        <taxon>Faecalicatena</taxon>
    </lineage>
</organism>
<feature type="transmembrane region" description="Helical" evidence="6">
    <location>
        <begin position="20"/>
        <end position="37"/>
    </location>
</feature>
<feature type="domain" description="Major facilitator superfamily (MFS) profile" evidence="7">
    <location>
        <begin position="11"/>
        <end position="436"/>
    </location>
</feature>
<proteinExistence type="predicted"/>
<dbReference type="CDD" id="cd17332">
    <property type="entry name" value="MFS_MelB_like"/>
    <property type="match status" value="1"/>
</dbReference>
<comment type="subcellular location">
    <subcellularLocation>
        <location evidence="1">Cell membrane</location>
        <topology evidence="1">Multi-pass membrane protein</topology>
    </subcellularLocation>
</comment>
<feature type="transmembrane region" description="Helical" evidence="6">
    <location>
        <begin position="330"/>
        <end position="351"/>
    </location>
</feature>
<dbReference type="GO" id="GO:0005886">
    <property type="term" value="C:plasma membrane"/>
    <property type="evidence" value="ECO:0007669"/>
    <property type="project" value="UniProtKB-SubCell"/>
</dbReference>
<gene>
    <name evidence="8" type="ORF">A8806_11836</name>
</gene>
<feature type="transmembrane region" description="Helical" evidence="6">
    <location>
        <begin position="110"/>
        <end position="131"/>
    </location>
</feature>
<name>A0A2Y9C6J2_9FIRM</name>
<feature type="transmembrane region" description="Helical" evidence="6">
    <location>
        <begin position="270"/>
        <end position="290"/>
    </location>
</feature>
<keyword evidence="9" id="KW-1185">Reference proteome</keyword>
<feature type="transmembrane region" description="Helical" evidence="6">
    <location>
        <begin position="151"/>
        <end position="172"/>
    </location>
</feature>
<dbReference type="SUPFAM" id="SSF103473">
    <property type="entry name" value="MFS general substrate transporter"/>
    <property type="match status" value="1"/>
</dbReference>
<evidence type="ECO:0000313" key="8">
    <source>
        <dbReference type="EMBL" id="PWJ22581.1"/>
    </source>
</evidence>
<dbReference type="AlphaFoldDB" id="A0A2Y9C6J2"/>
<keyword evidence="2" id="KW-0813">Transport</keyword>
<dbReference type="Gene3D" id="1.20.1250.20">
    <property type="entry name" value="MFS general substrate transporter like domains"/>
    <property type="match status" value="2"/>
</dbReference>
<keyword evidence="5 6" id="KW-0472">Membrane</keyword>
<accession>A0A2Y9C6J2</accession>
<dbReference type="Pfam" id="PF13347">
    <property type="entry name" value="MFS_2"/>
    <property type="match status" value="1"/>
</dbReference>
<dbReference type="EMBL" id="QGDL01000018">
    <property type="protein sequence ID" value="PWJ22581.1"/>
    <property type="molecule type" value="Genomic_DNA"/>
</dbReference>
<feature type="transmembrane region" description="Helical" evidence="6">
    <location>
        <begin position="302"/>
        <end position="324"/>
    </location>
</feature>
<feature type="transmembrane region" description="Helical" evidence="6">
    <location>
        <begin position="372"/>
        <end position="391"/>
    </location>
</feature>
<evidence type="ECO:0000256" key="6">
    <source>
        <dbReference type="SAM" id="Phobius"/>
    </source>
</evidence>
<dbReference type="InterPro" id="IPR020846">
    <property type="entry name" value="MFS_dom"/>
</dbReference>
<feature type="transmembrane region" description="Helical" evidence="6">
    <location>
        <begin position="43"/>
        <end position="62"/>
    </location>
</feature>
<dbReference type="NCBIfam" id="TIGR00792">
    <property type="entry name" value="gph"/>
    <property type="match status" value="1"/>
</dbReference>
<evidence type="ECO:0000256" key="4">
    <source>
        <dbReference type="ARBA" id="ARBA00022989"/>
    </source>
</evidence>
<evidence type="ECO:0000256" key="3">
    <source>
        <dbReference type="ARBA" id="ARBA00022692"/>
    </source>
</evidence>
<dbReference type="GO" id="GO:0015293">
    <property type="term" value="F:symporter activity"/>
    <property type="evidence" value="ECO:0007669"/>
    <property type="project" value="InterPro"/>
</dbReference>
<evidence type="ECO:0000256" key="1">
    <source>
        <dbReference type="ARBA" id="ARBA00004651"/>
    </source>
</evidence>
<evidence type="ECO:0000313" key="9">
    <source>
        <dbReference type="Proteomes" id="UP000245845"/>
    </source>
</evidence>
<dbReference type="InterPro" id="IPR039672">
    <property type="entry name" value="MFS_2"/>
</dbReference>
<reference evidence="8 9" key="1">
    <citation type="submission" date="2018-05" db="EMBL/GenBank/DDBJ databases">
        <title>The Hungate 1000. A catalogue of reference genomes from the rumen microbiome.</title>
        <authorList>
            <person name="Kelly W."/>
        </authorList>
    </citation>
    <scope>NUCLEOTIDE SEQUENCE [LARGE SCALE GENOMIC DNA]</scope>
    <source>
        <strain evidence="8 9">NLAE-zl-C242</strain>
    </source>
</reference>
<dbReference type="RefSeq" id="WP_109733490.1">
    <property type="nucleotide sequence ID" value="NZ_BAAACK010000010.1"/>
</dbReference>
<dbReference type="OrthoDB" id="9764596at2"/>
<evidence type="ECO:0000259" key="7">
    <source>
        <dbReference type="PROSITE" id="PS50850"/>
    </source>
</evidence>
<dbReference type="InterPro" id="IPR036259">
    <property type="entry name" value="MFS_trans_sf"/>
</dbReference>
<comment type="caution">
    <text evidence="8">The sequence shown here is derived from an EMBL/GenBank/DDBJ whole genome shotgun (WGS) entry which is preliminary data.</text>
</comment>
<dbReference type="Proteomes" id="UP000245845">
    <property type="component" value="Unassembled WGS sequence"/>
</dbReference>
<dbReference type="GO" id="GO:0006814">
    <property type="term" value="P:sodium ion transport"/>
    <property type="evidence" value="ECO:0007669"/>
    <property type="project" value="InterPro"/>
</dbReference>
<feature type="transmembrane region" description="Helical" evidence="6">
    <location>
        <begin position="232"/>
        <end position="258"/>
    </location>
</feature>
<dbReference type="GO" id="GO:0008643">
    <property type="term" value="P:carbohydrate transport"/>
    <property type="evidence" value="ECO:0007669"/>
    <property type="project" value="InterPro"/>
</dbReference>
<feature type="transmembrane region" description="Helical" evidence="6">
    <location>
        <begin position="184"/>
        <end position="204"/>
    </location>
</feature>
<dbReference type="PROSITE" id="PS50850">
    <property type="entry name" value="MFS"/>
    <property type="match status" value="1"/>
</dbReference>
<feature type="transmembrane region" description="Helical" evidence="6">
    <location>
        <begin position="83"/>
        <end position="104"/>
    </location>
</feature>
<keyword evidence="4 6" id="KW-1133">Transmembrane helix</keyword>
<dbReference type="PANTHER" id="PTHR11328:SF24">
    <property type="entry name" value="MAJOR FACILITATOR SUPERFAMILY (MFS) PROFILE DOMAIN-CONTAINING PROTEIN"/>
    <property type="match status" value="1"/>
</dbReference>
<dbReference type="PANTHER" id="PTHR11328">
    <property type="entry name" value="MAJOR FACILITATOR SUPERFAMILY DOMAIN-CONTAINING PROTEIN"/>
    <property type="match status" value="1"/>
</dbReference>
<keyword evidence="3 6" id="KW-0812">Transmembrane</keyword>
<sequence>MEEKKYLNLGQKLAYGSGDLASNFAYTFVSGFVLMYLTNSVGLNSAVIGTLMLVSKLFDGFTDVMFGTLIDRTHSRMGKARPWMFWSTFLLAACLILQFTVPHASKTIQYAYFFIVYTLMNAVFYTANNIAYSTLSALITRNGNERVQLGAFRFVFALIAAMSISSLTAGFVEKFGGGATGWRNVAILYAVILVVVNTIAVLSVKEIPEEEALSAEKQSFLKNIGHCIHNRYYLIILGIYIANNMLAGITQGVGIYYMMYVLGNPSLLGLFSMAGMLPMMLGIMFTPMLVKKYGMFKINKISLFLASIMCVPFMIAAKFQAVYLMAAFSAIRGIFLGPLTGSLNALIAETARYSYLKEKIHIEGTMFSCSSMGIKLGGGIGSALCGWLLAAGGFDGMKTVQAAGALNMISVMYTVVPLVFYVLIFILTLFLNVEEANRRIEQKMN</sequence>
<dbReference type="InterPro" id="IPR001927">
    <property type="entry name" value="Na/Gal_symport"/>
</dbReference>
<evidence type="ECO:0000256" key="5">
    <source>
        <dbReference type="ARBA" id="ARBA00023136"/>
    </source>
</evidence>